<dbReference type="Pfam" id="PF00303">
    <property type="entry name" value="Thymidylat_synt"/>
    <property type="match status" value="1"/>
</dbReference>
<evidence type="ECO:0000256" key="5">
    <source>
        <dbReference type="ARBA" id="ARBA00022727"/>
    </source>
</evidence>
<feature type="binding site" description="in other chain" evidence="6">
    <location>
        <begin position="201"/>
        <end position="204"/>
    </location>
    <ligand>
        <name>dUMP</name>
        <dbReference type="ChEBI" id="CHEBI:246422"/>
        <note>ligand shared between dimeric partners</note>
    </ligand>
</feature>
<dbReference type="PANTHER" id="PTHR11548">
    <property type="entry name" value="THYMIDYLATE SYNTHASE 1"/>
    <property type="match status" value="1"/>
</dbReference>
<feature type="binding site" evidence="6">
    <location>
        <position position="298"/>
    </location>
    <ligand>
        <name>(6R)-5,10-methylene-5,6,7,8-tetrahydrofolate</name>
        <dbReference type="ChEBI" id="CHEBI:15636"/>
    </ligand>
</feature>
<keyword evidence="10" id="KW-1185">Reference proteome</keyword>
<dbReference type="CDD" id="cd00351">
    <property type="entry name" value="TS_Pyrimidine_HMase"/>
    <property type="match status" value="1"/>
</dbReference>
<comment type="similarity">
    <text evidence="6">Belongs to the thymidylate synthase family. Bacterial-type ThyA subfamily.</text>
</comment>
<dbReference type="EC" id="2.1.1.45" evidence="1 6"/>
<dbReference type="InterPro" id="IPR036926">
    <property type="entry name" value="Thymidate_synth/dCMP_Mease_sf"/>
</dbReference>
<feature type="binding site" description="in other chain" evidence="6">
    <location>
        <begin position="242"/>
        <end position="244"/>
    </location>
    <ligand>
        <name>dUMP</name>
        <dbReference type="ChEBI" id="CHEBI:246422"/>
        <note>ligand shared between dimeric partners</note>
    </ligand>
</feature>
<comment type="subcellular location">
    <subcellularLocation>
        <location evidence="6">Cytoplasm</location>
    </subcellularLocation>
</comment>
<comment type="catalytic activity">
    <reaction evidence="6">
        <text>dUMP + (6R)-5,10-methylene-5,6,7,8-tetrahydrofolate = 7,8-dihydrofolate + dTMP</text>
        <dbReference type="Rhea" id="RHEA:12104"/>
        <dbReference type="ChEBI" id="CHEBI:15636"/>
        <dbReference type="ChEBI" id="CHEBI:57451"/>
        <dbReference type="ChEBI" id="CHEBI:63528"/>
        <dbReference type="ChEBI" id="CHEBI:246422"/>
        <dbReference type="EC" id="2.1.1.45"/>
    </reaction>
</comment>
<dbReference type="HAMAP" id="MF_00008">
    <property type="entry name" value="Thymidy_synth_bact"/>
    <property type="match status" value="1"/>
</dbReference>
<protein>
    <recommendedName>
        <fullName evidence="1 6">Thymidylate synthase</fullName>
        <shortName evidence="6">TS</shortName>
        <shortName evidence="6">TSase</shortName>
        <ecNumber evidence="1 6">2.1.1.45</ecNumber>
    </recommendedName>
</protein>
<comment type="caution">
    <text evidence="6">Lacks conserved residue(s) required for the propagation of feature annotation.</text>
</comment>
<dbReference type="Proteomes" id="UP000199415">
    <property type="component" value="Unassembled WGS sequence"/>
</dbReference>
<comment type="pathway">
    <text evidence="6">Pyrimidine metabolism; dTTP biosynthesis.</text>
</comment>
<dbReference type="GO" id="GO:0006235">
    <property type="term" value="P:dTTP biosynthetic process"/>
    <property type="evidence" value="ECO:0007669"/>
    <property type="project" value="UniProtKB-UniRule"/>
</dbReference>
<feature type="binding site" evidence="6">
    <location>
        <position position="204"/>
    </location>
    <ligand>
        <name>(6R)-5,10-methylene-5,6,7,8-tetrahydrofolate</name>
        <dbReference type="ChEBI" id="CHEBI:15636"/>
    </ligand>
</feature>
<sequence length="299" mass="33530">MTDPAHPDTQYLDLLARVLRDGEARGDRTGVGTLGLFGATLHFDLTAGAPLLTTKKVAWKHAACELLWFLSGSTNIRPLLRHGVRIWTAWPLERYRRQTGEAIDQASFEQRVIEDETFAVRWGDLGPVYGKQWRDWVDADGHHHDQIAALIQGLRTRPESRRHLLSAWNVGELDRMALPPCHVSYQFHVAGERLSCLLYQRSADVFLGLPFNIFEAALLTALLADQTGLRPGELVWTGGDVHLYRNHVEQARTQLQRTPAAQPRLCLRRTPATIDGYTLDDVAVTGYDPHPAIKAPIAV</sequence>
<dbReference type="GO" id="GO:0032259">
    <property type="term" value="P:methylation"/>
    <property type="evidence" value="ECO:0007669"/>
    <property type="project" value="UniProtKB-KW"/>
</dbReference>
<feature type="active site" description="Nucleophile" evidence="6">
    <location>
        <position position="181"/>
    </location>
</feature>
<dbReference type="OrthoDB" id="9774633at2"/>
<keyword evidence="2 6" id="KW-0963">Cytoplasm</keyword>
<accession>A0A1G7SZQ6</accession>
<feature type="domain" description="Thymidylate synthase/dCMP hydroxymethylase" evidence="8">
    <location>
        <begin position="10"/>
        <end position="299"/>
    </location>
</feature>
<dbReference type="InterPro" id="IPR000398">
    <property type="entry name" value="Thymidylate_synthase"/>
</dbReference>
<dbReference type="InterPro" id="IPR045097">
    <property type="entry name" value="Thymidate_synth/dCMP_Mease"/>
</dbReference>
<keyword evidence="3 6" id="KW-0489">Methyltransferase</keyword>
<evidence type="ECO:0000313" key="9">
    <source>
        <dbReference type="EMBL" id="SDG28553.1"/>
    </source>
</evidence>
<keyword evidence="5 6" id="KW-0545">Nucleotide biosynthesis</keyword>
<dbReference type="AlphaFoldDB" id="A0A1G7SZQ6"/>
<dbReference type="PROSITE" id="PS00091">
    <property type="entry name" value="THYMIDYLATE_SYNTHASE"/>
    <property type="match status" value="1"/>
</dbReference>
<dbReference type="PRINTS" id="PR00108">
    <property type="entry name" value="THYMDSNTHASE"/>
</dbReference>
<dbReference type="NCBIfam" id="TIGR03284">
    <property type="entry name" value="thym_sym"/>
    <property type="match status" value="1"/>
</dbReference>
<evidence type="ECO:0000256" key="7">
    <source>
        <dbReference type="PROSITE-ProRule" id="PRU10016"/>
    </source>
</evidence>
<evidence type="ECO:0000256" key="1">
    <source>
        <dbReference type="ARBA" id="ARBA00011947"/>
    </source>
</evidence>
<evidence type="ECO:0000256" key="4">
    <source>
        <dbReference type="ARBA" id="ARBA00022679"/>
    </source>
</evidence>
<dbReference type="RefSeq" id="WP_090020622.1">
    <property type="nucleotide sequence ID" value="NZ_FNCE01000008.1"/>
</dbReference>
<dbReference type="NCBIfam" id="NF002497">
    <property type="entry name" value="PRK01827.1-3"/>
    <property type="match status" value="1"/>
</dbReference>
<comment type="function">
    <text evidence="6">Catalyzes the reductive methylation of 2'-deoxyuridine-5'-monophosphate (dUMP) to 2'-deoxythymidine-5'-monophosphate (dTMP) while utilizing 5,10-methylenetetrahydrofolate (mTHF) as the methyl donor and reductant in the reaction, yielding dihydrofolate (DHF) as a by-product. This enzymatic reaction provides an intracellular de novo source of dTMP, an essential precursor for DNA biosynthesis.</text>
</comment>
<evidence type="ECO:0000256" key="6">
    <source>
        <dbReference type="HAMAP-Rule" id="MF_00008"/>
    </source>
</evidence>
<dbReference type="PANTHER" id="PTHR11548:SF9">
    <property type="entry name" value="THYMIDYLATE SYNTHASE"/>
    <property type="match status" value="1"/>
</dbReference>
<evidence type="ECO:0000256" key="2">
    <source>
        <dbReference type="ARBA" id="ARBA00022490"/>
    </source>
</evidence>
<feature type="binding site" description="in other chain" evidence="6">
    <location>
        <position position="212"/>
    </location>
    <ligand>
        <name>dUMP</name>
        <dbReference type="ChEBI" id="CHEBI:246422"/>
        <note>ligand shared between dimeric partners</note>
    </ligand>
</feature>
<dbReference type="InterPro" id="IPR020940">
    <property type="entry name" value="Thymidylate_synthase_AS"/>
</dbReference>
<evidence type="ECO:0000259" key="8">
    <source>
        <dbReference type="Pfam" id="PF00303"/>
    </source>
</evidence>
<dbReference type="UniPathway" id="UPA00575"/>
<gene>
    <name evidence="6" type="primary">thyA</name>
    <name evidence="9" type="ORF">SAMN05216241_10823</name>
</gene>
<keyword evidence="4 6" id="KW-0808">Transferase</keyword>
<dbReference type="EMBL" id="FNCE01000008">
    <property type="protein sequence ID" value="SDG28553.1"/>
    <property type="molecule type" value="Genomic_DNA"/>
</dbReference>
<dbReference type="InterPro" id="IPR023451">
    <property type="entry name" value="Thymidate_synth/dCMP_Mease_dom"/>
</dbReference>
<reference evidence="9 10" key="1">
    <citation type="submission" date="2016-10" db="EMBL/GenBank/DDBJ databases">
        <authorList>
            <person name="de Groot N.N."/>
        </authorList>
    </citation>
    <scope>NUCLEOTIDE SEQUENCE [LARGE SCALE GENOMIC DNA]</scope>
    <source>
        <strain evidence="9 10">DSM 25584</strain>
    </source>
</reference>
<dbReference type="SUPFAM" id="SSF55831">
    <property type="entry name" value="Thymidylate synthase/dCMP hydroxymethylase"/>
    <property type="match status" value="1"/>
</dbReference>
<dbReference type="Gene3D" id="3.30.572.10">
    <property type="entry name" value="Thymidylate synthase/dCMP hydroxymethylase domain"/>
    <property type="match status" value="1"/>
</dbReference>
<feature type="active site" evidence="7">
    <location>
        <position position="181"/>
    </location>
</feature>
<comment type="subunit">
    <text evidence="6">Homodimer.</text>
</comment>
<dbReference type="GO" id="GO:0005829">
    <property type="term" value="C:cytosol"/>
    <property type="evidence" value="ECO:0007669"/>
    <property type="project" value="TreeGrafter"/>
</dbReference>
<dbReference type="STRING" id="1082479.SAMN05216241_10823"/>
<name>A0A1G7SZQ6_9PROT</name>
<dbReference type="GO" id="GO:0004799">
    <property type="term" value="F:thymidylate synthase activity"/>
    <property type="evidence" value="ECO:0007669"/>
    <property type="project" value="UniProtKB-UniRule"/>
</dbReference>
<evidence type="ECO:0000313" key="10">
    <source>
        <dbReference type="Proteomes" id="UP000199415"/>
    </source>
</evidence>
<feature type="binding site" description="in other chain" evidence="6">
    <location>
        <position position="28"/>
    </location>
    <ligand>
        <name>dUMP</name>
        <dbReference type="ChEBI" id="CHEBI:246422"/>
        <note>ligand shared between dimeric partners</note>
    </ligand>
</feature>
<proteinExistence type="inferred from homology"/>
<organism evidence="9 10">
    <name type="scientific">Limimonas halophila</name>
    <dbReference type="NCBI Taxonomy" id="1082479"/>
    <lineage>
        <taxon>Bacteria</taxon>
        <taxon>Pseudomonadati</taxon>
        <taxon>Pseudomonadota</taxon>
        <taxon>Alphaproteobacteria</taxon>
        <taxon>Rhodospirillales</taxon>
        <taxon>Rhodovibrionaceae</taxon>
        <taxon>Limimonas</taxon>
    </lineage>
</organism>
<evidence type="ECO:0000256" key="3">
    <source>
        <dbReference type="ARBA" id="ARBA00022603"/>
    </source>
</evidence>
<feature type="binding site" evidence="6">
    <location>
        <begin position="161"/>
        <end position="162"/>
    </location>
    <ligand>
        <name>dUMP</name>
        <dbReference type="ChEBI" id="CHEBI:246422"/>
        <note>ligand shared between dimeric partners</note>
    </ligand>
</feature>
<dbReference type="GO" id="GO:0006231">
    <property type="term" value="P:dTMP biosynthetic process"/>
    <property type="evidence" value="ECO:0007669"/>
    <property type="project" value="UniProtKB-UniRule"/>
</dbReference>